<accession>A0A0C1GXM4</accession>
<dbReference type="EMBL" id="CP094242">
    <property type="protein sequence ID" value="UNV87422.1"/>
    <property type="molecule type" value="Genomic_DNA"/>
</dbReference>
<dbReference type="EMBL" id="JUFZ01000031">
    <property type="protein sequence ID" value="KIC10166.1"/>
    <property type="molecule type" value="Genomic_DNA"/>
</dbReference>
<keyword evidence="5" id="KW-1185">Reference proteome</keyword>
<proteinExistence type="predicted"/>
<organism evidence="2 4">
    <name type="scientific">Morococcus cerebrosus</name>
    <dbReference type="NCBI Taxonomy" id="1056807"/>
    <lineage>
        <taxon>Bacteria</taxon>
        <taxon>Pseudomonadati</taxon>
        <taxon>Pseudomonadota</taxon>
        <taxon>Betaproteobacteria</taxon>
        <taxon>Neisseriales</taxon>
        <taxon>Neisseriaceae</taxon>
        <taxon>Morococcus</taxon>
    </lineage>
</organism>
<reference evidence="2 4" key="1">
    <citation type="submission" date="2014-12" db="EMBL/GenBank/DDBJ databases">
        <title>Genome sequence of Morococcus cerebrosus.</title>
        <authorList>
            <person name="Shin S.-K."/>
            <person name="Yi H."/>
        </authorList>
    </citation>
    <scope>NUCLEOTIDE SEQUENCE [LARGE SCALE GENOMIC DNA]</scope>
    <source>
        <strain evidence="2 4">CIP 81.93</strain>
    </source>
</reference>
<keyword evidence="1" id="KW-0472">Membrane</keyword>
<evidence type="ECO:0000313" key="2">
    <source>
        <dbReference type="EMBL" id="KIC10166.1"/>
    </source>
</evidence>
<dbReference type="Proteomes" id="UP000031390">
    <property type="component" value="Unassembled WGS sequence"/>
</dbReference>
<keyword evidence="1" id="KW-1133">Transmembrane helix</keyword>
<evidence type="ECO:0000313" key="4">
    <source>
        <dbReference type="Proteomes" id="UP000031390"/>
    </source>
</evidence>
<feature type="transmembrane region" description="Helical" evidence="1">
    <location>
        <begin position="12"/>
        <end position="30"/>
    </location>
</feature>
<feature type="transmembrane region" description="Helical" evidence="1">
    <location>
        <begin position="42"/>
        <end position="62"/>
    </location>
</feature>
<gene>
    <name evidence="2" type="ORF">MCC93_07930</name>
    <name evidence="3" type="ORF">MON37_00205</name>
</gene>
<name>A0A0C1GXM4_9NEIS</name>
<dbReference type="PATRIC" id="fig|1056807.3.peg.764"/>
<sequence length="212" mass="23044">MHASVLSRFAPALYILMFFAGFLTACVWFNPQDYLADLTPVITAFAAIALVWLAWAVVSVRIKAKSEMQHREKLIQRESVHPVLHAAIRPVEDKPGMIAFVIRNHGKGMAKNIRLKATAISDHPSASAVAAALARLPVFAEGADMLAADEIYAGIFADIHTLAKAGEFGGIVRVDADCENVFGDACTSQTDLDVSLLKQVGTIEIPRKKLLY</sequence>
<evidence type="ECO:0000313" key="3">
    <source>
        <dbReference type="EMBL" id="UNV87422.1"/>
    </source>
</evidence>
<keyword evidence="1" id="KW-0812">Transmembrane</keyword>
<dbReference type="RefSeq" id="WP_039406301.1">
    <property type="nucleotide sequence ID" value="NZ_CP094242.1"/>
</dbReference>
<evidence type="ECO:0000256" key="1">
    <source>
        <dbReference type="SAM" id="Phobius"/>
    </source>
</evidence>
<protein>
    <submittedName>
        <fullName evidence="2">Membrane protein</fullName>
    </submittedName>
</protein>
<evidence type="ECO:0000313" key="5">
    <source>
        <dbReference type="Proteomes" id="UP000829504"/>
    </source>
</evidence>
<reference evidence="3 5" key="2">
    <citation type="submission" date="2022-03" db="EMBL/GenBank/DDBJ databases">
        <title>Genome sequencing of Morococcus cerebrosus.</title>
        <authorList>
            <person name="Baek M.-G."/>
            <person name="Yi H."/>
        </authorList>
    </citation>
    <scope>NUCLEOTIDE SEQUENCE [LARGE SCALE GENOMIC DNA]</scope>
    <source>
        <strain evidence="3 5">CIP 81.93</strain>
    </source>
</reference>
<dbReference type="Proteomes" id="UP000829504">
    <property type="component" value="Chromosome"/>
</dbReference>
<dbReference type="AlphaFoldDB" id="A0A0C1GXM4"/>